<evidence type="ECO:0000313" key="2">
    <source>
        <dbReference type="EMBL" id="TNN40437.1"/>
    </source>
</evidence>
<dbReference type="EMBL" id="SRLO01001190">
    <property type="protein sequence ID" value="TNN40437.1"/>
    <property type="molecule type" value="Genomic_DNA"/>
</dbReference>
<sequence length="141" mass="15209">MRNLFSQPPVSVRLRHNELPPAPVGHAPRLLALCRTRPRLSDKDAPPPAEKDDTKYNPADASAASAPDECSGYKSVLRGFDKLIACTAKSSPVSNMEKPSARVISLRIVVSKARDLTSESFLQDGMKAEGVPVRMLGSGLE</sequence>
<evidence type="ECO:0000313" key="3">
    <source>
        <dbReference type="Proteomes" id="UP000314294"/>
    </source>
</evidence>
<reference evidence="2 3" key="1">
    <citation type="submission" date="2019-03" db="EMBL/GenBank/DDBJ databases">
        <title>First draft genome of Liparis tanakae, snailfish: a comprehensive survey of snailfish specific genes.</title>
        <authorList>
            <person name="Kim W."/>
            <person name="Song I."/>
            <person name="Jeong J.-H."/>
            <person name="Kim D."/>
            <person name="Kim S."/>
            <person name="Ryu S."/>
            <person name="Song J.Y."/>
            <person name="Lee S.K."/>
        </authorList>
    </citation>
    <scope>NUCLEOTIDE SEQUENCE [LARGE SCALE GENOMIC DNA]</scope>
    <source>
        <tissue evidence="2">Muscle</tissue>
    </source>
</reference>
<proteinExistence type="predicted"/>
<feature type="compositionally biased region" description="Basic and acidic residues" evidence="1">
    <location>
        <begin position="39"/>
        <end position="55"/>
    </location>
</feature>
<dbReference type="AlphaFoldDB" id="A0A4Z2FGT6"/>
<evidence type="ECO:0000256" key="1">
    <source>
        <dbReference type="SAM" id="MobiDB-lite"/>
    </source>
</evidence>
<keyword evidence="3" id="KW-1185">Reference proteome</keyword>
<protein>
    <submittedName>
        <fullName evidence="2">Uncharacterized protein</fullName>
    </submittedName>
</protein>
<accession>A0A4Z2FGT6</accession>
<feature type="region of interest" description="Disordered" evidence="1">
    <location>
        <begin position="35"/>
        <end position="69"/>
    </location>
</feature>
<comment type="caution">
    <text evidence="2">The sequence shown here is derived from an EMBL/GenBank/DDBJ whole genome shotgun (WGS) entry which is preliminary data.</text>
</comment>
<feature type="compositionally biased region" description="Low complexity" evidence="1">
    <location>
        <begin position="58"/>
        <end position="68"/>
    </location>
</feature>
<gene>
    <name evidence="2" type="ORF">EYF80_049401</name>
</gene>
<name>A0A4Z2FGT6_9TELE</name>
<dbReference type="Proteomes" id="UP000314294">
    <property type="component" value="Unassembled WGS sequence"/>
</dbReference>
<organism evidence="2 3">
    <name type="scientific">Liparis tanakae</name>
    <name type="common">Tanaka's snailfish</name>
    <dbReference type="NCBI Taxonomy" id="230148"/>
    <lineage>
        <taxon>Eukaryota</taxon>
        <taxon>Metazoa</taxon>
        <taxon>Chordata</taxon>
        <taxon>Craniata</taxon>
        <taxon>Vertebrata</taxon>
        <taxon>Euteleostomi</taxon>
        <taxon>Actinopterygii</taxon>
        <taxon>Neopterygii</taxon>
        <taxon>Teleostei</taxon>
        <taxon>Neoteleostei</taxon>
        <taxon>Acanthomorphata</taxon>
        <taxon>Eupercaria</taxon>
        <taxon>Perciformes</taxon>
        <taxon>Cottioidei</taxon>
        <taxon>Cottales</taxon>
        <taxon>Liparidae</taxon>
        <taxon>Liparis</taxon>
    </lineage>
</organism>